<gene>
    <name evidence="1" type="ORF">Pint_28485</name>
</gene>
<reference evidence="2" key="1">
    <citation type="journal article" date="2023" name="G3 (Bethesda)">
        <title>Genome assembly and association tests identify interacting loci associated with vigor, precocity, and sex in interspecific pistachio rootstocks.</title>
        <authorList>
            <person name="Palmer W."/>
            <person name="Jacygrad E."/>
            <person name="Sagayaradj S."/>
            <person name="Cavanaugh K."/>
            <person name="Han R."/>
            <person name="Bertier L."/>
            <person name="Beede B."/>
            <person name="Kafkas S."/>
            <person name="Golino D."/>
            <person name="Preece J."/>
            <person name="Michelmore R."/>
        </authorList>
    </citation>
    <scope>NUCLEOTIDE SEQUENCE [LARGE SCALE GENOMIC DNA]</scope>
</reference>
<sequence>MPSPRKEVTLISSDGVHFKIDKAIAIRCGTIKQVIDEDGAGNVFTLHKINSRVLRMVILYLDHHQGLIYEDLFASSLADLCQLQKILAASAADADRDLREVQSKRSAAKEKLKIWDATFVKAADYLDIPELLALSKQAFFDRFSWGIEIPDDISVIFDNMFASGISYDSV</sequence>
<evidence type="ECO:0000313" key="1">
    <source>
        <dbReference type="EMBL" id="KAJ0041117.1"/>
    </source>
</evidence>
<dbReference type="EMBL" id="CM047740">
    <property type="protein sequence ID" value="KAJ0041117.1"/>
    <property type="molecule type" value="Genomic_DNA"/>
</dbReference>
<organism evidence="1 2">
    <name type="scientific">Pistacia integerrima</name>
    <dbReference type="NCBI Taxonomy" id="434235"/>
    <lineage>
        <taxon>Eukaryota</taxon>
        <taxon>Viridiplantae</taxon>
        <taxon>Streptophyta</taxon>
        <taxon>Embryophyta</taxon>
        <taxon>Tracheophyta</taxon>
        <taxon>Spermatophyta</taxon>
        <taxon>Magnoliopsida</taxon>
        <taxon>eudicotyledons</taxon>
        <taxon>Gunneridae</taxon>
        <taxon>Pentapetalae</taxon>
        <taxon>rosids</taxon>
        <taxon>malvids</taxon>
        <taxon>Sapindales</taxon>
        <taxon>Anacardiaceae</taxon>
        <taxon>Pistacia</taxon>
    </lineage>
</organism>
<evidence type="ECO:0000313" key="2">
    <source>
        <dbReference type="Proteomes" id="UP001163603"/>
    </source>
</evidence>
<keyword evidence="2" id="KW-1185">Reference proteome</keyword>
<name>A0ACC0YUA2_9ROSI</name>
<proteinExistence type="predicted"/>
<protein>
    <submittedName>
        <fullName evidence="1">Uncharacterized protein</fullName>
    </submittedName>
</protein>
<dbReference type="Proteomes" id="UP001163603">
    <property type="component" value="Chromosome 5"/>
</dbReference>
<accession>A0ACC0YUA2</accession>
<comment type="caution">
    <text evidence="1">The sequence shown here is derived from an EMBL/GenBank/DDBJ whole genome shotgun (WGS) entry which is preliminary data.</text>
</comment>